<keyword evidence="3" id="KW-1185">Reference proteome</keyword>
<dbReference type="AlphaFoldDB" id="A0A0L0HEK3"/>
<dbReference type="STRING" id="645134.A0A0L0HEK3"/>
<evidence type="ECO:0000313" key="2">
    <source>
        <dbReference type="EMBL" id="KNC99409.1"/>
    </source>
</evidence>
<organism evidence="2 3">
    <name type="scientific">Spizellomyces punctatus (strain DAOM BR117)</name>
    <dbReference type="NCBI Taxonomy" id="645134"/>
    <lineage>
        <taxon>Eukaryota</taxon>
        <taxon>Fungi</taxon>
        <taxon>Fungi incertae sedis</taxon>
        <taxon>Chytridiomycota</taxon>
        <taxon>Chytridiomycota incertae sedis</taxon>
        <taxon>Chytridiomycetes</taxon>
        <taxon>Spizellomycetales</taxon>
        <taxon>Spizellomycetaceae</taxon>
        <taxon>Spizellomyces</taxon>
    </lineage>
</organism>
<dbReference type="VEuPathDB" id="FungiDB:SPPG_05651"/>
<sequence>MPSIAFKPFSFSSSSSPSASRKVKGSSGCGDQSVGTQGRGIRKHAHHKHNHTNVQMVFASSRDMIINADIKQKFKTPPRKKPGRELKDLPTEIWARIVSYLPDLAPFSAASRATHGLLSDRHVRCACLYGKYGVPLALYQAYTHHHRLLRQDPQLVKLMIRGGARVPRFFAQQLVRHHKNDSKLPYLESFILEEAYMTYGWSTDFQSTDDIMAFESLTNDLEQHLGQVRELISSFYFVPLETVTPTATIRLYQLLQADISILDVLIHQNGMDPRAINDTFMRQLLSSSKNRDKAPELLPEYIKRGFSLSRQVVLSQLRDCPTPCILMALKNYVPKPLLLSCAHQVLRDYFGPSSHGFYPETVEHIVSTFDVPDSLMKTILFHPANVYALPYATRCFEQSNPVPVWRWVVGRYGAGHAFSVKCFDDLLVWVSELGQRWKRMFRNASANESHLRWDGWPESDDFRQTDLVERYSNQGPWGVILEFIDRGATLRPRHIPYLTKIYGVSPVVPAVALGRVLTIFQRNALNGHIGITDCERREWVNALKNTVTTVLGADPSGSTSSRKWKSKSWSTVPSPADERRRSGSSTSALSFMDVVRQMLVVLGEDWSGPGEKTWRGAFKTGLPAGRAKTWDVGGESRWGWLRKGLGLS</sequence>
<evidence type="ECO:0000313" key="3">
    <source>
        <dbReference type="Proteomes" id="UP000053201"/>
    </source>
</evidence>
<gene>
    <name evidence="2" type="ORF">SPPG_05651</name>
</gene>
<feature type="region of interest" description="Disordered" evidence="1">
    <location>
        <begin position="1"/>
        <end position="50"/>
    </location>
</feature>
<dbReference type="OrthoDB" id="2105338at2759"/>
<proteinExistence type="predicted"/>
<dbReference type="EMBL" id="KQ257458">
    <property type="protein sequence ID" value="KNC99409.1"/>
    <property type="molecule type" value="Genomic_DNA"/>
</dbReference>
<dbReference type="GeneID" id="27689012"/>
<dbReference type="InParanoid" id="A0A0L0HEK3"/>
<dbReference type="RefSeq" id="XP_016607449.1">
    <property type="nucleotide sequence ID" value="XM_016753860.1"/>
</dbReference>
<evidence type="ECO:0000256" key="1">
    <source>
        <dbReference type="SAM" id="MobiDB-lite"/>
    </source>
</evidence>
<evidence type="ECO:0008006" key="4">
    <source>
        <dbReference type="Google" id="ProtNLM"/>
    </source>
</evidence>
<feature type="compositionally biased region" description="Low complexity" evidence="1">
    <location>
        <begin position="556"/>
        <end position="571"/>
    </location>
</feature>
<feature type="region of interest" description="Disordered" evidence="1">
    <location>
        <begin position="552"/>
        <end position="584"/>
    </location>
</feature>
<accession>A0A0L0HEK3</accession>
<reference evidence="2 3" key="1">
    <citation type="submission" date="2009-08" db="EMBL/GenBank/DDBJ databases">
        <title>The Genome Sequence of Spizellomyces punctatus strain DAOM BR117.</title>
        <authorList>
            <consortium name="The Broad Institute Genome Sequencing Platform"/>
            <person name="Russ C."/>
            <person name="Cuomo C."/>
            <person name="Shea T."/>
            <person name="Young S.K."/>
            <person name="Zeng Q."/>
            <person name="Koehrsen M."/>
            <person name="Haas B."/>
            <person name="Borodovsky M."/>
            <person name="Guigo R."/>
            <person name="Alvarado L."/>
            <person name="Berlin A."/>
            <person name="Bochicchio J."/>
            <person name="Borenstein D."/>
            <person name="Chapman S."/>
            <person name="Chen Z."/>
            <person name="Engels R."/>
            <person name="Freedman E."/>
            <person name="Gellesch M."/>
            <person name="Goldberg J."/>
            <person name="Griggs A."/>
            <person name="Gujja S."/>
            <person name="Heiman D."/>
            <person name="Hepburn T."/>
            <person name="Howarth C."/>
            <person name="Jen D."/>
            <person name="Larson L."/>
            <person name="Lewis B."/>
            <person name="Mehta T."/>
            <person name="Park D."/>
            <person name="Pearson M."/>
            <person name="Roberts A."/>
            <person name="Saif S."/>
            <person name="Shenoy N."/>
            <person name="Sisk P."/>
            <person name="Stolte C."/>
            <person name="Sykes S."/>
            <person name="Thomson T."/>
            <person name="Walk T."/>
            <person name="White J."/>
            <person name="Yandava C."/>
            <person name="Burger G."/>
            <person name="Gray M.W."/>
            <person name="Holland P.W.H."/>
            <person name="King N."/>
            <person name="Lang F.B.F."/>
            <person name="Roger A.J."/>
            <person name="Ruiz-Trillo I."/>
            <person name="Lander E."/>
            <person name="Nusbaum C."/>
        </authorList>
    </citation>
    <scope>NUCLEOTIDE SEQUENCE [LARGE SCALE GENOMIC DNA]</scope>
    <source>
        <strain evidence="2 3">DAOM BR117</strain>
    </source>
</reference>
<name>A0A0L0HEK3_SPIPD</name>
<feature type="compositionally biased region" description="Low complexity" evidence="1">
    <location>
        <begin position="1"/>
        <end position="20"/>
    </location>
</feature>
<dbReference type="Proteomes" id="UP000053201">
    <property type="component" value="Unassembled WGS sequence"/>
</dbReference>
<protein>
    <recommendedName>
        <fullName evidence="4">F-box domain-containing protein</fullName>
    </recommendedName>
</protein>
<feature type="compositionally biased region" description="Basic residues" evidence="1">
    <location>
        <begin position="40"/>
        <end position="50"/>
    </location>
</feature>